<dbReference type="InterPro" id="IPR021352">
    <property type="entry name" value="DUF2971"/>
</dbReference>
<organism evidence="1 2">
    <name type="scientific">Aliivibrio fischeri</name>
    <name type="common">Vibrio fischeri</name>
    <dbReference type="NCBI Taxonomy" id="668"/>
    <lineage>
        <taxon>Bacteria</taxon>
        <taxon>Pseudomonadati</taxon>
        <taxon>Pseudomonadota</taxon>
        <taxon>Gammaproteobacteria</taxon>
        <taxon>Vibrionales</taxon>
        <taxon>Vibrionaceae</taxon>
        <taxon>Aliivibrio</taxon>
    </lineage>
</organism>
<dbReference type="Pfam" id="PF11185">
    <property type="entry name" value="DUF2971"/>
    <property type="match status" value="1"/>
</dbReference>
<name>A0A844P8R3_ALIFS</name>
<dbReference type="RefSeq" id="WP_155656800.1">
    <property type="nucleotide sequence ID" value="NZ_WOBN01000064.1"/>
</dbReference>
<dbReference type="EMBL" id="WOBN01000064">
    <property type="protein sequence ID" value="MUK51507.1"/>
    <property type="molecule type" value="Genomic_DNA"/>
</dbReference>
<dbReference type="Proteomes" id="UP000448038">
    <property type="component" value="Unassembled WGS sequence"/>
</dbReference>
<evidence type="ECO:0000313" key="2">
    <source>
        <dbReference type="Proteomes" id="UP000448038"/>
    </source>
</evidence>
<protein>
    <submittedName>
        <fullName evidence="1">DUF2971 domain-containing protein</fullName>
    </submittedName>
</protein>
<reference evidence="1 2" key="1">
    <citation type="submission" date="2019-11" db="EMBL/GenBank/DDBJ databases">
        <title>Using colonization assays and comparative genomics to discover symbiosis behaviors and factors in Vibrio fischeri.</title>
        <authorList>
            <person name="Bongrand C."/>
            <person name="Moriano-Gutierrez S."/>
            <person name="Arevalo P."/>
            <person name="Mcfall-Ngai M."/>
            <person name="Visick K."/>
            <person name="Polz M.F."/>
            <person name="Ruby E.G."/>
        </authorList>
    </citation>
    <scope>NUCLEOTIDE SEQUENCE [LARGE SCALE GENOMIC DNA]</scope>
    <source>
        <strain evidence="2">emors.4.1</strain>
    </source>
</reference>
<gene>
    <name evidence="1" type="ORF">GNP88_20690</name>
</gene>
<evidence type="ECO:0000313" key="1">
    <source>
        <dbReference type="EMBL" id="MUK51507.1"/>
    </source>
</evidence>
<sequence>MKLYKYRSFDDLRFLLDIFLNNRLYAAEYTQMNDPMEGHYLVKPEVINARTKALIKNEKDTVRIVSLSTDSDNQLMWSHYADGHNGLAIEVEIRDEFSELKKVNYQGLSELTHFAERDPLETAKHILTHKHEFWSYENEFRVLIRHKKFVSVVITKVIFGCQVSDDDKRFYSELLLKLTPNLKFESAVKQFT</sequence>
<comment type="caution">
    <text evidence="1">The sequence shown here is derived from an EMBL/GenBank/DDBJ whole genome shotgun (WGS) entry which is preliminary data.</text>
</comment>
<dbReference type="AlphaFoldDB" id="A0A844P8R3"/>
<proteinExistence type="predicted"/>
<accession>A0A844P8R3</accession>